<proteinExistence type="predicted"/>
<reference evidence="2" key="1">
    <citation type="submission" date="2020-05" db="EMBL/GenBank/DDBJ databases">
        <authorList>
            <person name="Rincon C."/>
            <person name="Sanders R I."/>
            <person name="Robbins C."/>
            <person name="Chaturvedi A."/>
        </authorList>
    </citation>
    <scope>NUCLEOTIDE SEQUENCE</scope>
    <source>
        <strain evidence="2">CHB12</strain>
    </source>
</reference>
<feature type="compositionally biased region" description="Basic and acidic residues" evidence="1">
    <location>
        <begin position="9"/>
        <end position="31"/>
    </location>
</feature>
<dbReference type="OrthoDB" id="2440320at2759"/>
<organism evidence="2 3">
    <name type="scientific">Rhizophagus irregularis</name>
    <dbReference type="NCBI Taxonomy" id="588596"/>
    <lineage>
        <taxon>Eukaryota</taxon>
        <taxon>Fungi</taxon>
        <taxon>Fungi incertae sedis</taxon>
        <taxon>Mucoromycota</taxon>
        <taxon>Glomeromycotina</taxon>
        <taxon>Glomeromycetes</taxon>
        <taxon>Glomerales</taxon>
        <taxon>Glomeraceae</taxon>
        <taxon>Rhizophagus</taxon>
    </lineage>
</organism>
<name>A0A915ZK08_9GLOM</name>
<feature type="compositionally biased region" description="Low complexity" evidence="1">
    <location>
        <begin position="314"/>
        <end position="353"/>
    </location>
</feature>
<dbReference type="VEuPathDB" id="FungiDB:RhiirFUN_014380"/>
<evidence type="ECO:0000256" key="1">
    <source>
        <dbReference type="SAM" id="MobiDB-lite"/>
    </source>
</evidence>
<gene>
    <name evidence="2" type="ORF">CHRIB12_LOCUS17024</name>
</gene>
<comment type="caution">
    <text evidence="2">The sequence shown here is derived from an EMBL/GenBank/DDBJ whole genome shotgun (WGS) entry which is preliminary data.</text>
</comment>
<evidence type="ECO:0000313" key="3">
    <source>
        <dbReference type="Proteomes" id="UP000684084"/>
    </source>
</evidence>
<feature type="compositionally biased region" description="Basic and acidic residues" evidence="1">
    <location>
        <begin position="286"/>
        <end position="313"/>
    </location>
</feature>
<sequence length="386" mass="43765">MATKRGEKRRIDDNERFSKRSTEGSEAEKRVRISDDSVDVNKKTIEKLLRTNSQIISKLEVLITGQKNLETRLSSIEKKLNDNNKNNNNTIDPEYVKELVKKVSKILFENFVYPSQDEYKLATEKYLKDENPEFMRQFKKNQWIIFFEKKIAPTLVQQHRSIRGTFTSRVKDVMYSVFEATGHKLPSINTQASPSKIQEWKSKAEVKRCYNNLFKKVKDGQPTTYMSLIIDKLRKENKNPSKTQIAYAISICETYLNPNNQNIQMSESIMKSKIINNLQKLENRDKFTHSDDDSHDGNDVDDGGDRAADDRAGAADNGVTNDGRPNDGAANDDAANDGAANDGAANDGAANDGIADDDILSIDSYNTEEEGRYVNSLLENYGLHKK</sequence>
<evidence type="ECO:0000313" key="2">
    <source>
        <dbReference type="EMBL" id="CAB5380326.1"/>
    </source>
</evidence>
<feature type="region of interest" description="Disordered" evidence="1">
    <location>
        <begin position="286"/>
        <end position="357"/>
    </location>
</feature>
<dbReference type="AlphaFoldDB" id="A0A915ZK08"/>
<accession>A0A915ZK08</accession>
<dbReference type="EMBL" id="CAGKOT010000042">
    <property type="protein sequence ID" value="CAB5380326.1"/>
    <property type="molecule type" value="Genomic_DNA"/>
</dbReference>
<feature type="region of interest" description="Disordered" evidence="1">
    <location>
        <begin position="1"/>
        <end position="31"/>
    </location>
</feature>
<protein>
    <submittedName>
        <fullName evidence="2">Uncharacterized protein</fullName>
    </submittedName>
</protein>
<dbReference type="Proteomes" id="UP000684084">
    <property type="component" value="Unassembled WGS sequence"/>
</dbReference>